<evidence type="ECO:0000313" key="2">
    <source>
        <dbReference type="Proteomes" id="UP000827872"/>
    </source>
</evidence>
<organism evidence="1 2">
    <name type="scientific">Sphaerodactylus townsendi</name>
    <dbReference type="NCBI Taxonomy" id="933632"/>
    <lineage>
        <taxon>Eukaryota</taxon>
        <taxon>Metazoa</taxon>
        <taxon>Chordata</taxon>
        <taxon>Craniata</taxon>
        <taxon>Vertebrata</taxon>
        <taxon>Euteleostomi</taxon>
        <taxon>Lepidosauria</taxon>
        <taxon>Squamata</taxon>
        <taxon>Bifurcata</taxon>
        <taxon>Gekkota</taxon>
        <taxon>Sphaerodactylidae</taxon>
        <taxon>Sphaerodactylus</taxon>
    </lineage>
</organism>
<comment type="caution">
    <text evidence="1">The sequence shown here is derived from an EMBL/GenBank/DDBJ whole genome shotgun (WGS) entry which is preliminary data.</text>
</comment>
<proteinExistence type="predicted"/>
<dbReference type="Proteomes" id="UP000827872">
    <property type="component" value="Linkage Group LG05"/>
</dbReference>
<dbReference type="EMBL" id="CM037618">
    <property type="protein sequence ID" value="KAH8000626.1"/>
    <property type="molecule type" value="Genomic_DNA"/>
</dbReference>
<name>A0ACB8F6T0_9SAUR</name>
<gene>
    <name evidence="1" type="ORF">K3G42_027144</name>
</gene>
<keyword evidence="2" id="KW-1185">Reference proteome</keyword>
<accession>A0ACB8F6T0</accession>
<protein>
    <submittedName>
        <fullName evidence="1">Uncharacterized protein</fullName>
    </submittedName>
</protein>
<evidence type="ECO:0000313" key="1">
    <source>
        <dbReference type="EMBL" id="KAH8000626.1"/>
    </source>
</evidence>
<reference evidence="1" key="1">
    <citation type="submission" date="2021-08" db="EMBL/GenBank/DDBJ databases">
        <title>The first chromosome-level gecko genome reveals the dynamic sex chromosomes of Neotropical dwarf geckos (Sphaerodactylidae: Sphaerodactylus).</title>
        <authorList>
            <person name="Pinto B.J."/>
            <person name="Keating S.E."/>
            <person name="Gamble T."/>
        </authorList>
    </citation>
    <scope>NUCLEOTIDE SEQUENCE</scope>
    <source>
        <strain evidence="1">TG3544</strain>
    </source>
</reference>
<sequence>MIHVKSHLNRILKQLVILKLLKGPNRRIQLLYALAYKYQKTLSSRDPLDCLAAPSVSGTNITSEGPLMPNAEVVDGPVAEPGENAVDQRSEAGPSSETPAEPQSLDLSQALRLKGLPQRLHMPAPKTLCRPSALRWVKPRCTRSCYESLDNVVTFRYSRC</sequence>